<dbReference type="HOGENOM" id="CLU_037265_2_0_5"/>
<dbReference type="InterPro" id="IPR023214">
    <property type="entry name" value="HAD_sf"/>
</dbReference>
<dbReference type="STRING" id="1294273.roselon_02808"/>
<dbReference type="EMBL" id="CP004372">
    <property type="protein sequence ID" value="AHM05106.1"/>
    <property type="molecule type" value="Genomic_DNA"/>
</dbReference>
<dbReference type="Pfam" id="PF02358">
    <property type="entry name" value="Trehalose_PPase"/>
    <property type="match status" value="1"/>
</dbReference>
<dbReference type="Gene3D" id="3.40.50.1000">
    <property type="entry name" value="HAD superfamily/HAD-like"/>
    <property type="match status" value="1"/>
</dbReference>
<dbReference type="OrthoDB" id="9814913at2"/>
<dbReference type="EC" id="3.1.3.12" evidence="1"/>
<dbReference type="InterPro" id="IPR003337">
    <property type="entry name" value="Trehalose_PPase"/>
</dbReference>
<organism evidence="1 2">
    <name type="scientific">Roseicyclus elongatus DSM 19469</name>
    <dbReference type="NCBI Taxonomy" id="1294273"/>
    <lineage>
        <taxon>Bacteria</taxon>
        <taxon>Pseudomonadati</taxon>
        <taxon>Pseudomonadota</taxon>
        <taxon>Alphaproteobacteria</taxon>
        <taxon>Rhodobacterales</taxon>
        <taxon>Roseobacteraceae</taxon>
        <taxon>Roseicyclus</taxon>
    </lineage>
</organism>
<sequence length="256" mass="26992">MTPELDTGAGALGDLRPDSTAVFLNFDGVLVDLSPVSDAPGISDVLVSLLAVLDSETSGACTIVSGRTVEDLRRHLPLVPHAVIGSHGAEGYLPGAPAFRHAMIGSDAVRRLQDKAGRAEGLFGVKVVRKPTGVVLDHGASRQHETALRQFATALVAEFDGFATIETTSGIEVRPSGLGKDKAVQRAMALPAFAARRPVYFGDDSTDEPAMAWAMKNGGRAIKVGPGKSVAPHRLSGPSDVHETLAQWLETRWRTA</sequence>
<dbReference type="SUPFAM" id="SSF56784">
    <property type="entry name" value="HAD-like"/>
    <property type="match status" value="1"/>
</dbReference>
<dbReference type="eggNOG" id="COG1877">
    <property type="taxonomic scope" value="Bacteria"/>
</dbReference>
<gene>
    <name evidence="1" type="ORF">roselon_02808</name>
</gene>
<evidence type="ECO:0000313" key="1">
    <source>
        <dbReference type="EMBL" id="AHM05106.1"/>
    </source>
</evidence>
<dbReference type="RefSeq" id="WP_025312805.1">
    <property type="nucleotide sequence ID" value="NZ_CP004372.1"/>
</dbReference>
<dbReference type="InterPro" id="IPR036412">
    <property type="entry name" value="HAD-like_sf"/>
</dbReference>
<dbReference type="KEGG" id="red:roselon_02808"/>
<accession>W8S831</accession>
<dbReference type="GO" id="GO:0004805">
    <property type="term" value="F:trehalose-phosphatase activity"/>
    <property type="evidence" value="ECO:0007669"/>
    <property type="project" value="UniProtKB-EC"/>
</dbReference>
<evidence type="ECO:0000313" key="2">
    <source>
        <dbReference type="Proteomes" id="UP000019593"/>
    </source>
</evidence>
<name>W8S831_9RHOB</name>
<dbReference type="GO" id="GO:0005992">
    <property type="term" value="P:trehalose biosynthetic process"/>
    <property type="evidence" value="ECO:0007669"/>
    <property type="project" value="InterPro"/>
</dbReference>
<dbReference type="Gene3D" id="3.30.70.1020">
    <property type="entry name" value="Trehalose-6-phosphate phosphatase related protein, domain 2"/>
    <property type="match status" value="1"/>
</dbReference>
<keyword evidence="2" id="KW-1185">Reference proteome</keyword>
<dbReference type="AlphaFoldDB" id="W8S831"/>
<protein>
    <submittedName>
        <fullName evidence="1">Trehalose-6-phosphate phosphatase</fullName>
        <ecNumber evidence="1">3.1.3.12</ecNumber>
    </submittedName>
</protein>
<keyword evidence="1" id="KW-0378">Hydrolase</keyword>
<dbReference type="Proteomes" id="UP000019593">
    <property type="component" value="Chromosome"/>
</dbReference>
<proteinExistence type="predicted"/>
<reference evidence="1 2" key="1">
    <citation type="submission" date="2013-03" db="EMBL/GenBank/DDBJ databases">
        <authorList>
            <person name="Fiebig A."/>
            <person name="Goeker M."/>
            <person name="Klenk H.-P.P."/>
        </authorList>
    </citation>
    <scope>NUCLEOTIDE SEQUENCE [LARGE SCALE GENOMIC DNA]</scope>
    <source>
        <strain evidence="2">DSM 19469</strain>
    </source>
</reference>